<dbReference type="GO" id="GO:0016491">
    <property type="term" value="F:oxidoreductase activity"/>
    <property type="evidence" value="ECO:0007669"/>
    <property type="project" value="UniProtKB-KW"/>
</dbReference>
<evidence type="ECO:0000313" key="5">
    <source>
        <dbReference type="Proteomes" id="UP000219281"/>
    </source>
</evidence>
<dbReference type="InterPro" id="IPR002347">
    <property type="entry name" value="SDR_fam"/>
</dbReference>
<accession>A0A285ZYG7</accession>
<dbReference type="PRINTS" id="PR00081">
    <property type="entry name" value="GDHRDH"/>
</dbReference>
<organism evidence="4 5">
    <name type="scientific">Pedobacter xixiisoli</name>
    <dbReference type="NCBI Taxonomy" id="1476464"/>
    <lineage>
        <taxon>Bacteria</taxon>
        <taxon>Pseudomonadati</taxon>
        <taxon>Bacteroidota</taxon>
        <taxon>Sphingobacteriia</taxon>
        <taxon>Sphingobacteriales</taxon>
        <taxon>Sphingobacteriaceae</taxon>
        <taxon>Pedobacter</taxon>
    </lineage>
</organism>
<sequence length="261" mass="28109">MEKQENYALITGGSKGIGKAIALQLASKGSHLLLVARNETELKKVAEDIKASYQVAVHFLAVDLSSASAADEVFKWTTENNFAINVLVNNAGFGVFGSFVDVPLSEQMKMLEVNMSTLVKLCHLFLPSLKAQAEAYILNVSSTAAFQAVPALALYAASKSFVLSFSRAINYELRKTSVGVTCVCPGPVETNFADRAGLGALDKMAKKFNMQPTEVAAIALKAMYNRKIEVTPGITNKIGAFASRILSKRFLEKTAAGIYKV</sequence>
<evidence type="ECO:0000256" key="2">
    <source>
        <dbReference type="ARBA" id="ARBA00023002"/>
    </source>
</evidence>
<keyword evidence="2" id="KW-0560">Oxidoreductase</keyword>
<dbReference type="PRINTS" id="PR00080">
    <property type="entry name" value="SDRFAMILY"/>
</dbReference>
<reference evidence="5" key="1">
    <citation type="submission" date="2017-09" db="EMBL/GenBank/DDBJ databases">
        <authorList>
            <person name="Varghese N."/>
            <person name="Submissions S."/>
        </authorList>
    </citation>
    <scope>NUCLEOTIDE SEQUENCE [LARGE SCALE GENOMIC DNA]</scope>
    <source>
        <strain evidence="5">CGMCC 1.12803</strain>
    </source>
</reference>
<proteinExistence type="inferred from homology"/>
<dbReference type="Gene3D" id="3.40.50.720">
    <property type="entry name" value="NAD(P)-binding Rossmann-like Domain"/>
    <property type="match status" value="1"/>
</dbReference>
<dbReference type="PIRSF" id="PIRSF000126">
    <property type="entry name" value="11-beta-HSD1"/>
    <property type="match status" value="1"/>
</dbReference>
<keyword evidence="5" id="KW-1185">Reference proteome</keyword>
<dbReference type="InterPro" id="IPR036291">
    <property type="entry name" value="NAD(P)-bd_dom_sf"/>
</dbReference>
<comment type="similarity">
    <text evidence="1 3">Belongs to the short-chain dehydrogenases/reductases (SDR) family.</text>
</comment>
<name>A0A285ZYG7_9SPHI</name>
<dbReference type="SUPFAM" id="SSF51735">
    <property type="entry name" value="NAD(P)-binding Rossmann-fold domains"/>
    <property type="match status" value="1"/>
</dbReference>
<gene>
    <name evidence="4" type="ORF">SAMN06297358_1680</name>
</gene>
<dbReference type="Proteomes" id="UP000219281">
    <property type="component" value="Unassembled WGS sequence"/>
</dbReference>
<evidence type="ECO:0000256" key="3">
    <source>
        <dbReference type="RuleBase" id="RU000363"/>
    </source>
</evidence>
<evidence type="ECO:0008006" key="6">
    <source>
        <dbReference type="Google" id="ProtNLM"/>
    </source>
</evidence>
<dbReference type="EMBL" id="OCMT01000002">
    <property type="protein sequence ID" value="SOD14647.1"/>
    <property type="molecule type" value="Genomic_DNA"/>
</dbReference>
<dbReference type="PANTHER" id="PTHR42901">
    <property type="entry name" value="ALCOHOL DEHYDROGENASE"/>
    <property type="match status" value="1"/>
</dbReference>
<dbReference type="Pfam" id="PF00106">
    <property type="entry name" value="adh_short"/>
    <property type="match status" value="1"/>
</dbReference>
<dbReference type="AlphaFoldDB" id="A0A285ZYG7"/>
<evidence type="ECO:0000313" key="4">
    <source>
        <dbReference type="EMBL" id="SOD14647.1"/>
    </source>
</evidence>
<protein>
    <recommendedName>
        <fullName evidence="6">Short-chain dehydrogenase</fullName>
    </recommendedName>
</protein>
<evidence type="ECO:0000256" key="1">
    <source>
        <dbReference type="ARBA" id="ARBA00006484"/>
    </source>
</evidence>
<dbReference type="PANTHER" id="PTHR42901:SF1">
    <property type="entry name" value="ALCOHOL DEHYDROGENASE"/>
    <property type="match status" value="1"/>
</dbReference>